<reference evidence="1" key="1">
    <citation type="submission" date="2022-06" db="EMBL/GenBank/DDBJ databases">
        <title>The First Complete Genome of the Simian Malaria Parasite Plasmodium brasilianum.</title>
        <authorList>
            <person name="Bajic M."/>
            <person name="Ravishankar S."/>
        </authorList>
    </citation>
    <scope>NUCLEOTIDE SEQUENCE</scope>
    <source>
        <strain evidence="1">Bolivian I</strain>
    </source>
</reference>
<evidence type="ECO:0000313" key="1">
    <source>
        <dbReference type="EMBL" id="KAI4838214.1"/>
    </source>
</evidence>
<sequence length="864" mass="99928">MKNEVKSEGKNHTISDGKNNAKCEGKNDVTKKRKDQALKDYIYQNILKKDIFMNIFKGRNNYSNNEKKKISENIEIAKKKEDNTNNVDIIHNEDEEYMLFLSYIYNDVTSFIENNKDYNLKEFDFLDTEDLIMEICANICHKTYNNIKMMFNKSKESETTFHIDSCMNEKHEQHSNTSLNDSSFFFIPPMEFVVSYIHKLQYGKGDISRGVVDFIRSNNYDKHPLLYSCEPNEIGRNEVKNEHVNTRDEQGEEQQVMSKTFFQKDCPQFTKYQQNDEKKMCMITQEKSLSVEEHTISNNNEDVAEYPCSASNMCNGNIKPIHANLDHFSFHNEKKYDNELKEKMPISYMLNGDEKRNLEFWTNHKNYINSVHKTQLMGNNPSTQNITINRNDNFEDFEDPHSNDISNSNNSDGDSFCKYYDCVNNFSSNFFSAEVKEEHNMISMNNEGKGYTHFENAKTERKDDMSISNCRTMRDVNLNIISNVSSSFHCGGIGKDGDNHYNDNEKFNTCGSTYNKEHEDSASNKEEGEEHTPRKTDSSFSSHISYSSEAIKTIFPVKEISCNIQQQKMNFLNHEIISDHVKVKDIHADVKVLHHCDYNMDEDTNDDDTVGGGGSDIGSIGVNSNCVQNNDSTDNIINTGKDGFPVSAYDDSCNITSSNYLSTTGKLNDNMEEYNLDTQGIAGDTNGNSFENANNGIVCLPKKECNTREEKNRTNYNAAATTCTTTNNNDYNNTSESMSKDEEDGESEFSKKKVEFNESEYYEKAEKRMINKKIFKDEDQKEFTKNYNLHDDYYYFKYLNKCENTANPYRYTKVQKKANINVTPSPFPQFLRDIQIYNISQKKIRLKKTSIMLKKEDVGTSKRR</sequence>
<gene>
    <name evidence="1" type="ORF">MKS88_002687</name>
</gene>
<dbReference type="Proteomes" id="UP001056978">
    <property type="component" value="Chromosome 9"/>
</dbReference>
<proteinExistence type="predicted"/>
<dbReference type="EMBL" id="CM043777">
    <property type="protein sequence ID" value="KAI4838214.1"/>
    <property type="molecule type" value="Genomic_DNA"/>
</dbReference>
<name>A0ACB9Y980_PLABR</name>
<accession>A0ACB9Y980</accession>
<organism evidence="1 2">
    <name type="scientific">Plasmodium brasilianum</name>
    <dbReference type="NCBI Taxonomy" id="5824"/>
    <lineage>
        <taxon>Eukaryota</taxon>
        <taxon>Sar</taxon>
        <taxon>Alveolata</taxon>
        <taxon>Apicomplexa</taxon>
        <taxon>Aconoidasida</taxon>
        <taxon>Haemosporida</taxon>
        <taxon>Plasmodiidae</taxon>
        <taxon>Plasmodium</taxon>
        <taxon>Plasmodium (Plasmodium)</taxon>
    </lineage>
</organism>
<evidence type="ECO:0000313" key="2">
    <source>
        <dbReference type="Proteomes" id="UP001056978"/>
    </source>
</evidence>
<comment type="caution">
    <text evidence="1">The sequence shown here is derived from an EMBL/GenBank/DDBJ whole genome shotgun (WGS) entry which is preliminary data.</text>
</comment>
<keyword evidence="2" id="KW-1185">Reference proteome</keyword>
<protein>
    <submittedName>
        <fullName evidence="1">Uncharacterized protein</fullName>
    </submittedName>
</protein>